<evidence type="ECO:0000256" key="9">
    <source>
        <dbReference type="PIRSR" id="PIRSR001400-3"/>
    </source>
</evidence>
<dbReference type="GO" id="GO:0005576">
    <property type="term" value="C:extracellular region"/>
    <property type="evidence" value="ECO:0007669"/>
    <property type="project" value="UniProtKB-SubCell"/>
</dbReference>
<dbReference type="GO" id="GO:0006096">
    <property type="term" value="P:glycolytic process"/>
    <property type="evidence" value="ECO:0007669"/>
    <property type="project" value="UniProtKB-UniRule"/>
</dbReference>
<feature type="binding site" evidence="6">
    <location>
        <position position="371"/>
    </location>
    <ligand>
        <name>(2R)-2-phosphoglycerate</name>
        <dbReference type="ChEBI" id="CHEBI:58289"/>
    </ligand>
</feature>
<dbReference type="SMART" id="SM01192">
    <property type="entry name" value="Enolase_C"/>
    <property type="match status" value="1"/>
</dbReference>
<dbReference type="Gene3D" id="3.20.20.120">
    <property type="entry name" value="Enolase-like C-terminal domain"/>
    <property type="match status" value="1"/>
</dbReference>
<dbReference type="InterPro" id="IPR036849">
    <property type="entry name" value="Enolase-like_C_sf"/>
</dbReference>
<feature type="binding site" evidence="8">
    <location>
        <begin position="368"/>
        <end position="371"/>
    </location>
    <ligand>
        <name>substrate</name>
    </ligand>
</feature>
<dbReference type="PROSITE" id="PS00164">
    <property type="entry name" value="ENOLASE"/>
    <property type="match status" value="1"/>
</dbReference>
<dbReference type="PIRSF" id="PIRSF001400">
    <property type="entry name" value="Enolase"/>
    <property type="match status" value="1"/>
</dbReference>
<dbReference type="GO" id="GO:0009986">
    <property type="term" value="C:cell surface"/>
    <property type="evidence" value="ECO:0007669"/>
    <property type="project" value="UniProtKB-SubCell"/>
</dbReference>
<dbReference type="SUPFAM" id="SSF54826">
    <property type="entry name" value="Enolase N-terminal domain-like"/>
    <property type="match status" value="1"/>
</dbReference>
<dbReference type="SMART" id="SM01193">
    <property type="entry name" value="Enolase_N"/>
    <property type="match status" value="1"/>
</dbReference>
<dbReference type="InterPro" id="IPR029017">
    <property type="entry name" value="Enolase-like_N"/>
</dbReference>
<evidence type="ECO:0000313" key="12">
    <source>
        <dbReference type="EMBL" id="HHQ80453.1"/>
    </source>
</evidence>
<feature type="binding site" evidence="6">
    <location>
        <position position="370"/>
    </location>
    <ligand>
        <name>(2R)-2-phosphoglycerate</name>
        <dbReference type="ChEBI" id="CHEBI:58289"/>
    </ligand>
</feature>
<dbReference type="GO" id="GO:0000015">
    <property type="term" value="C:phosphopyruvate hydratase complex"/>
    <property type="evidence" value="ECO:0007669"/>
    <property type="project" value="InterPro"/>
</dbReference>
<evidence type="ECO:0000256" key="1">
    <source>
        <dbReference type="ARBA" id="ARBA00005031"/>
    </source>
</evidence>
<dbReference type="SFLD" id="SFLDS00001">
    <property type="entry name" value="Enolase"/>
    <property type="match status" value="1"/>
</dbReference>
<feature type="binding site" evidence="8">
    <location>
        <position position="165"/>
    </location>
    <ligand>
        <name>substrate</name>
    </ligand>
</feature>
<feature type="binding site" evidence="6 9">
    <location>
        <position position="316"/>
    </location>
    <ligand>
        <name>Mg(2+)</name>
        <dbReference type="ChEBI" id="CHEBI:18420"/>
    </ligand>
</feature>
<dbReference type="EC" id="4.2.1.11" evidence="6"/>
<evidence type="ECO:0000256" key="3">
    <source>
        <dbReference type="ARBA" id="ARBA00022842"/>
    </source>
</evidence>
<keyword evidence="6" id="KW-0964">Secreted</keyword>
<feature type="domain" description="Enolase C-terminal TIM barrel" evidence="10">
    <location>
        <begin position="140"/>
        <end position="427"/>
    </location>
</feature>
<dbReference type="PRINTS" id="PR00148">
    <property type="entry name" value="ENOLASE"/>
</dbReference>
<feature type="binding site" evidence="6">
    <location>
        <position position="341"/>
    </location>
    <ligand>
        <name>(2R)-2-phosphoglycerate</name>
        <dbReference type="ChEBI" id="CHEBI:58289"/>
    </ligand>
</feature>
<dbReference type="GO" id="GO:0004634">
    <property type="term" value="F:phosphopyruvate hydratase activity"/>
    <property type="evidence" value="ECO:0007669"/>
    <property type="project" value="UniProtKB-UniRule"/>
</dbReference>
<dbReference type="Pfam" id="PF03952">
    <property type="entry name" value="Enolase_N"/>
    <property type="match status" value="1"/>
</dbReference>
<accession>A0A7J3ZK75</accession>
<dbReference type="SUPFAM" id="SSF51604">
    <property type="entry name" value="Enolase C-terminal domain-like"/>
    <property type="match status" value="1"/>
</dbReference>
<keyword evidence="6" id="KW-0963">Cytoplasm</keyword>
<evidence type="ECO:0000259" key="10">
    <source>
        <dbReference type="SMART" id="SM01192"/>
    </source>
</evidence>
<feature type="binding site" evidence="8">
    <location>
        <position position="156"/>
    </location>
    <ligand>
        <name>substrate</name>
    </ligand>
</feature>
<feature type="binding site" evidence="8">
    <location>
        <position position="288"/>
    </location>
    <ligand>
        <name>substrate</name>
    </ligand>
</feature>
<comment type="function">
    <text evidence="6">Catalyzes the reversible conversion of 2-phosphoglycerate (2-PG) into phosphoenolpyruvate (PEP). It is essential for the degradation of carbohydrates via glycolysis.</text>
</comment>
<feature type="binding site" evidence="8">
    <location>
        <position position="392"/>
    </location>
    <ligand>
        <name>substrate</name>
    </ligand>
</feature>
<dbReference type="InterPro" id="IPR020809">
    <property type="entry name" value="Enolase_CS"/>
</dbReference>
<dbReference type="SFLD" id="SFLDG00178">
    <property type="entry name" value="enolase"/>
    <property type="match status" value="1"/>
</dbReference>
<dbReference type="InterPro" id="IPR020810">
    <property type="entry name" value="Enolase_C"/>
</dbReference>
<feature type="active site" description="Proton donor" evidence="6 7">
    <location>
        <position position="208"/>
    </location>
</feature>
<feature type="binding site" evidence="6">
    <location>
        <position position="392"/>
    </location>
    <ligand>
        <name>(2R)-2-phosphoglycerate</name>
        <dbReference type="ChEBI" id="CHEBI:58289"/>
    </ligand>
</feature>
<feature type="binding site" evidence="6">
    <location>
        <position position="164"/>
    </location>
    <ligand>
        <name>(2R)-2-phosphoglycerate</name>
        <dbReference type="ChEBI" id="CHEBI:58289"/>
    </ligand>
</feature>
<dbReference type="InterPro" id="IPR000941">
    <property type="entry name" value="Enolase"/>
</dbReference>
<dbReference type="NCBIfam" id="TIGR01060">
    <property type="entry name" value="eno"/>
    <property type="match status" value="1"/>
</dbReference>
<dbReference type="UniPathway" id="UPA00109">
    <property type="reaction ID" value="UER00187"/>
</dbReference>
<feature type="binding site" evidence="6 9">
    <location>
        <position position="288"/>
    </location>
    <ligand>
        <name>Mg(2+)</name>
        <dbReference type="ChEBI" id="CHEBI:18420"/>
    </ligand>
</feature>
<dbReference type="EMBL" id="DRZC01000040">
    <property type="protein sequence ID" value="HHQ80453.1"/>
    <property type="molecule type" value="Genomic_DNA"/>
</dbReference>
<dbReference type="SFLD" id="SFLDF00002">
    <property type="entry name" value="enolase"/>
    <property type="match status" value="1"/>
</dbReference>
<dbReference type="Pfam" id="PF00113">
    <property type="entry name" value="Enolase_C"/>
    <property type="match status" value="1"/>
</dbReference>
<evidence type="ECO:0000256" key="7">
    <source>
        <dbReference type="PIRSR" id="PIRSR001400-1"/>
    </source>
</evidence>
<dbReference type="Gene3D" id="3.30.390.10">
    <property type="entry name" value="Enolase-like, N-terminal domain"/>
    <property type="match status" value="1"/>
</dbReference>
<feature type="domain" description="Enolase N-terminal" evidence="11">
    <location>
        <begin position="7"/>
        <end position="135"/>
    </location>
</feature>
<evidence type="ECO:0000256" key="5">
    <source>
        <dbReference type="ARBA" id="ARBA00023239"/>
    </source>
</evidence>
<sequence>MNEEFSIQEVRGLEILDSRGNPTLRTCVETAISKGCADAPAGASKGTSEALELRDGGKRLSGKGTRKAVFTVENIIAPAIAGLDVRDQQKIDSTLIKLDGTEQKSRLGSNTMLTVSLAVARAAAGGLGLPLYRYLGGISPSYMPVPLLNIINGGAHAGNKLEFQEFIVAPIGADNFTDALWVGVEIYHALKEVIVGRFGKQYAAVGDEGGFAPPIEDPREALNLLVKAVESAGYALETDVVLAVDVAASQLYDSEKAVYVFMGREWSTESLVEYYTGLADEYPIRLIEDPLWESDFKGFAELQRTLARRRVIVVGDDLYTTNVSRLMQGVLNESTRGVIVKPNQVGTLTETMEFVELAKRKEQKIVVSHRSGDTEDSFIADLSIAVQSDFIKTGAPARGERTCKYNRLLEIDGELRGTIRFRGRHAFD</sequence>
<dbReference type="GO" id="GO:0000287">
    <property type="term" value="F:magnesium ion binding"/>
    <property type="evidence" value="ECO:0007669"/>
    <property type="project" value="UniProtKB-UniRule"/>
</dbReference>
<comment type="pathway">
    <text evidence="1 6">Carbohydrate degradation; glycolysis; pyruvate from D-glyceraldehyde 3-phosphate: step 4/5.</text>
</comment>
<dbReference type="HAMAP" id="MF_00318">
    <property type="entry name" value="Enolase"/>
    <property type="match status" value="1"/>
</dbReference>
<gene>
    <name evidence="6" type="primary">eno</name>
    <name evidence="12" type="ORF">ENM78_03210</name>
</gene>
<evidence type="ECO:0000259" key="11">
    <source>
        <dbReference type="SMART" id="SM01193"/>
    </source>
</evidence>
<name>A0A7J3ZK75_9CREN</name>
<proteinExistence type="inferred from homology"/>
<comment type="cofactor">
    <cofactor evidence="6">
        <name>Mg(2+)</name>
        <dbReference type="ChEBI" id="CHEBI:18420"/>
    </cofactor>
    <text evidence="6">Binds a second Mg(2+) ion via substrate during catalysis.</text>
</comment>
<evidence type="ECO:0000256" key="6">
    <source>
        <dbReference type="HAMAP-Rule" id="MF_00318"/>
    </source>
</evidence>
<dbReference type="InterPro" id="IPR020811">
    <property type="entry name" value="Enolase_N"/>
</dbReference>
<dbReference type="CDD" id="cd03313">
    <property type="entry name" value="enolase"/>
    <property type="match status" value="1"/>
</dbReference>
<reference evidence="12" key="1">
    <citation type="journal article" date="2020" name="mSystems">
        <title>Genome- and Community-Level Interaction Insights into Carbon Utilization and Element Cycling Functions of Hydrothermarchaeota in Hydrothermal Sediment.</title>
        <authorList>
            <person name="Zhou Z."/>
            <person name="Liu Y."/>
            <person name="Xu W."/>
            <person name="Pan J."/>
            <person name="Luo Z.H."/>
            <person name="Li M."/>
        </authorList>
    </citation>
    <scope>NUCLEOTIDE SEQUENCE [LARGE SCALE GENOMIC DNA]</scope>
    <source>
        <strain evidence="12">SpSt-1116</strain>
    </source>
</reference>
<comment type="similarity">
    <text evidence="2 6">Belongs to the enolase family.</text>
</comment>
<comment type="caution">
    <text evidence="12">The sequence shown here is derived from an EMBL/GenBank/DDBJ whole genome shotgun (WGS) entry which is preliminary data.</text>
</comment>
<keyword evidence="3 6" id="KW-0460">Magnesium</keyword>
<keyword evidence="5 6" id="KW-0456">Lyase</keyword>
<comment type="cofactor">
    <cofactor evidence="9">
        <name>Mg(2+)</name>
        <dbReference type="ChEBI" id="CHEBI:18420"/>
    </cofactor>
    <text evidence="9">Mg(2+) is required for catalysis and for stabilizing the dimer.</text>
</comment>
<feature type="binding site" evidence="6 9">
    <location>
        <position position="245"/>
    </location>
    <ligand>
        <name>Mg(2+)</name>
        <dbReference type="ChEBI" id="CHEBI:18420"/>
    </ligand>
</feature>
<comment type="catalytic activity">
    <reaction evidence="6">
        <text>(2R)-2-phosphoglycerate = phosphoenolpyruvate + H2O</text>
        <dbReference type="Rhea" id="RHEA:10164"/>
        <dbReference type="ChEBI" id="CHEBI:15377"/>
        <dbReference type="ChEBI" id="CHEBI:58289"/>
        <dbReference type="ChEBI" id="CHEBI:58702"/>
        <dbReference type="EC" id="4.2.1.11"/>
    </reaction>
</comment>
<evidence type="ECO:0000256" key="4">
    <source>
        <dbReference type="ARBA" id="ARBA00023152"/>
    </source>
</evidence>
<protein>
    <recommendedName>
        <fullName evidence="6">Enolase</fullName>
        <ecNumber evidence="6">4.2.1.11</ecNumber>
    </recommendedName>
    <alternativeName>
        <fullName evidence="6">2-phospho-D-glycerate hydro-lyase</fullName>
    </alternativeName>
    <alternativeName>
        <fullName evidence="6">2-phosphoglycerate dehydratase</fullName>
    </alternativeName>
</protein>
<comment type="subcellular location">
    <subcellularLocation>
        <location evidence="6">Cytoplasm</location>
    </subcellularLocation>
    <subcellularLocation>
        <location evidence="6">Secreted</location>
    </subcellularLocation>
    <subcellularLocation>
        <location evidence="6">Cell surface</location>
    </subcellularLocation>
    <text evidence="6">Fractions of enolase are present in both the cytoplasm and on the cell surface.</text>
</comment>
<evidence type="ECO:0000256" key="8">
    <source>
        <dbReference type="PIRSR" id="PIRSR001400-2"/>
    </source>
</evidence>
<dbReference type="AlphaFoldDB" id="A0A7J3ZK75"/>
<keyword evidence="4 6" id="KW-0324">Glycolysis</keyword>
<feature type="active site" description="Proton acceptor" evidence="6 7">
    <location>
        <position position="341"/>
    </location>
</feature>
<keyword evidence="6 9" id="KW-0479">Metal-binding</keyword>
<dbReference type="PANTHER" id="PTHR11902:SF1">
    <property type="entry name" value="ENOLASE"/>
    <property type="match status" value="1"/>
</dbReference>
<keyword evidence="12" id="KW-0670">Pyruvate</keyword>
<dbReference type="PANTHER" id="PTHR11902">
    <property type="entry name" value="ENOLASE"/>
    <property type="match status" value="1"/>
</dbReference>
<feature type="binding site" evidence="8">
    <location>
        <position position="316"/>
    </location>
    <ligand>
        <name>substrate</name>
    </ligand>
</feature>
<evidence type="ECO:0000256" key="2">
    <source>
        <dbReference type="ARBA" id="ARBA00009604"/>
    </source>
</evidence>
<organism evidence="12">
    <name type="scientific">Fervidicoccus fontis</name>
    <dbReference type="NCBI Taxonomy" id="683846"/>
    <lineage>
        <taxon>Archaea</taxon>
        <taxon>Thermoproteota</taxon>
        <taxon>Thermoprotei</taxon>
        <taxon>Fervidicoccales</taxon>
        <taxon>Fervidicoccaceae</taxon>
        <taxon>Fervidicoccus</taxon>
    </lineage>
</organism>